<dbReference type="AlphaFoldDB" id="A0A3R7FRZ1"/>
<evidence type="ECO:0000313" key="1">
    <source>
        <dbReference type="EMBL" id="KAG5452984.1"/>
    </source>
</evidence>
<gene>
    <name evidence="1" type="ORF">CSKR_110349</name>
</gene>
<accession>A0A3R7FRZ1</accession>
<reference evidence="1 2" key="2">
    <citation type="journal article" date="2021" name="Genomics">
        <title>High-quality reference genome for Clonorchis sinensis.</title>
        <authorList>
            <person name="Young N.D."/>
            <person name="Stroehlein A.J."/>
            <person name="Kinkar L."/>
            <person name="Wang T."/>
            <person name="Sohn W.M."/>
            <person name="Chang B.C.H."/>
            <person name="Kaur P."/>
            <person name="Weisz D."/>
            <person name="Dudchenko O."/>
            <person name="Aiden E.L."/>
            <person name="Korhonen P.K."/>
            <person name="Gasser R.B."/>
        </authorList>
    </citation>
    <scope>NUCLEOTIDE SEQUENCE [LARGE SCALE GENOMIC DNA]</scope>
    <source>
        <strain evidence="1">Cs-k2</strain>
    </source>
</reference>
<dbReference type="InParanoid" id="A0A3R7FRZ1"/>
<name>A0A3R7FRZ1_CLOSI</name>
<dbReference type="EMBL" id="NIRI02000013">
    <property type="protein sequence ID" value="KAG5452984.1"/>
    <property type="molecule type" value="Genomic_DNA"/>
</dbReference>
<evidence type="ECO:0000313" key="2">
    <source>
        <dbReference type="Proteomes" id="UP000286415"/>
    </source>
</evidence>
<dbReference type="Proteomes" id="UP000286415">
    <property type="component" value="Unassembled WGS sequence"/>
</dbReference>
<keyword evidence="2" id="KW-1185">Reference proteome</keyword>
<reference evidence="1 2" key="1">
    <citation type="journal article" date="2018" name="Biotechnol. Adv.">
        <title>Improved genomic resources and new bioinformatic workflow for the carcinogenic parasite Clonorchis sinensis: Biotechnological implications.</title>
        <authorList>
            <person name="Wang D."/>
            <person name="Korhonen P.K."/>
            <person name="Gasser R.B."/>
            <person name="Young N.D."/>
        </authorList>
    </citation>
    <scope>NUCLEOTIDE SEQUENCE [LARGE SCALE GENOMIC DNA]</scope>
    <source>
        <strain evidence="1">Cs-k2</strain>
    </source>
</reference>
<proteinExistence type="predicted"/>
<sequence length="130" mass="15019">MLKCNVRLRETWGLRLPDESQERRNRSWDVEGLSAILGVAASCSSCYDIRDIVYAYYTTYKVVENSSTTHDRFRPSWGSSGRHSPRVSVILMFYLNPNWTDFDKYTHLQVSPIWVQVEHKNDGNSGTVPT</sequence>
<organism evidence="1 2">
    <name type="scientific">Clonorchis sinensis</name>
    <name type="common">Chinese liver fluke</name>
    <dbReference type="NCBI Taxonomy" id="79923"/>
    <lineage>
        <taxon>Eukaryota</taxon>
        <taxon>Metazoa</taxon>
        <taxon>Spiralia</taxon>
        <taxon>Lophotrochozoa</taxon>
        <taxon>Platyhelminthes</taxon>
        <taxon>Trematoda</taxon>
        <taxon>Digenea</taxon>
        <taxon>Opisthorchiida</taxon>
        <taxon>Opisthorchiata</taxon>
        <taxon>Opisthorchiidae</taxon>
        <taxon>Clonorchis</taxon>
    </lineage>
</organism>
<protein>
    <submittedName>
        <fullName evidence="1">Uncharacterized protein</fullName>
    </submittedName>
</protein>
<comment type="caution">
    <text evidence="1">The sequence shown here is derived from an EMBL/GenBank/DDBJ whole genome shotgun (WGS) entry which is preliminary data.</text>
</comment>